<protein>
    <submittedName>
        <fullName evidence="1">Uncharacterized protein</fullName>
    </submittedName>
</protein>
<dbReference type="RefSeq" id="XP_014179730.1">
    <property type="nucleotide sequence ID" value="XM_014324255.1"/>
</dbReference>
<accession>J5QLR8</accession>
<proteinExistence type="predicted"/>
<reference evidence="1 2" key="1">
    <citation type="journal article" date="2012" name="Eukaryot. Cell">
        <title>Draft genome sequence of CBS 2479, the standard type strain of Trichosporon asahii.</title>
        <authorList>
            <person name="Yang R.Y."/>
            <person name="Li H.T."/>
            <person name="Zhu H."/>
            <person name="Zhou G.P."/>
            <person name="Wang M."/>
            <person name="Wang L."/>
        </authorList>
    </citation>
    <scope>NUCLEOTIDE SEQUENCE [LARGE SCALE GENOMIC DNA]</scope>
    <source>
        <strain evidence="2">ATCC 90039 / CBS 2479 / JCM 2466 / KCTC 7840 / NCYC 2677 / UAMH 7654</strain>
    </source>
</reference>
<dbReference type="AlphaFoldDB" id="J5QLR8"/>
<dbReference type="VEuPathDB" id="FungiDB:A1Q1_03026"/>
<evidence type="ECO:0000313" key="1">
    <source>
        <dbReference type="EMBL" id="EJT47988.1"/>
    </source>
</evidence>
<dbReference type="KEGG" id="tasa:A1Q1_03026"/>
<organism evidence="1 2">
    <name type="scientific">Trichosporon asahii var. asahii (strain ATCC 90039 / CBS 2479 / JCM 2466 / KCTC 7840 / NBRC 103889/ NCYC 2677 / UAMH 7654)</name>
    <name type="common">Yeast</name>
    <dbReference type="NCBI Taxonomy" id="1186058"/>
    <lineage>
        <taxon>Eukaryota</taxon>
        <taxon>Fungi</taxon>
        <taxon>Dikarya</taxon>
        <taxon>Basidiomycota</taxon>
        <taxon>Agaricomycotina</taxon>
        <taxon>Tremellomycetes</taxon>
        <taxon>Trichosporonales</taxon>
        <taxon>Trichosporonaceae</taxon>
        <taxon>Trichosporon</taxon>
    </lineage>
</organism>
<evidence type="ECO:0000313" key="2">
    <source>
        <dbReference type="Proteomes" id="UP000002748"/>
    </source>
</evidence>
<name>J5QLR8_TRIAS</name>
<dbReference type="GeneID" id="25986539"/>
<sequence length="166" mass="18654">MDAFKIPESFTEDDDQRFLNDTDLQPALDFVFYTSKILKENEGFLGHDWAAIMDDRANGRENAPPPGGANEATMDAVLASAYRLAGRPDGMIQRTVTHMREVVKQLKVELEDFATYASPPTDPESMETYDKVIAHSYQVDRSVMTAETMIADLEDAERELGRLLAF</sequence>
<dbReference type="EMBL" id="ALBS01000217">
    <property type="protein sequence ID" value="EJT47988.1"/>
    <property type="molecule type" value="Genomic_DNA"/>
</dbReference>
<dbReference type="Proteomes" id="UP000002748">
    <property type="component" value="Unassembled WGS sequence"/>
</dbReference>
<dbReference type="HOGENOM" id="CLU_1750994_0_0_1"/>
<comment type="caution">
    <text evidence="1">The sequence shown here is derived from an EMBL/GenBank/DDBJ whole genome shotgun (WGS) entry which is preliminary data.</text>
</comment>
<gene>
    <name evidence="1" type="ORF">A1Q1_03026</name>
</gene>